<keyword evidence="3" id="KW-1185">Reference proteome</keyword>
<feature type="region of interest" description="Disordered" evidence="1">
    <location>
        <begin position="74"/>
        <end position="107"/>
    </location>
</feature>
<accession>A0A1D2M0A7</accession>
<dbReference type="STRING" id="48709.A0A1D2M0A7"/>
<dbReference type="AlphaFoldDB" id="A0A1D2M0A7"/>
<dbReference type="Proteomes" id="UP000094527">
    <property type="component" value="Unassembled WGS sequence"/>
</dbReference>
<evidence type="ECO:0000256" key="1">
    <source>
        <dbReference type="SAM" id="MobiDB-lite"/>
    </source>
</evidence>
<evidence type="ECO:0000313" key="2">
    <source>
        <dbReference type="EMBL" id="ODM59382.1"/>
    </source>
</evidence>
<feature type="non-terminal residue" evidence="2">
    <location>
        <position position="1"/>
    </location>
</feature>
<comment type="caution">
    <text evidence="2">The sequence shown here is derived from an EMBL/GenBank/DDBJ whole genome shotgun (WGS) entry which is preliminary data.</text>
</comment>
<feature type="compositionally biased region" description="Acidic residues" evidence="1">
    <location>
        <begin position="81"/>
        <end position="91"/>
    </location>
</feature>
<dbReference type="EMBL" id="LJIJ01009357">
    <property type="protein sequence ID" value="ODM59382.1"/>
    <property type="molecule type" value="Genomic_DNA"/>
</dbReference>
<organism evidence="2 3">
    <name type="scientific">Orchesella cincta</name>
    <name type="common">Springtail</name>
    <name type="synonym">Podura cincta</name>
    <dbReference type="NCBI Taxonomy" id="48709"/>
    <lineage>
        <taxon>Eukaryota</taxon>
        <taxon>Metazoa</taxon>
        <taxon>Ecdysozoa</taxon>
        <taxon>Arthropoda</taxon>
        <taxon>Hexapoda</taxon>
        <taxon>Collembola</taxon>
        <taxon>Entomobryomorpha</taxon>
        <taxon>Entomobryoidea</taxon>
        <taxon>Orchesellidae</taxon>
        <taxon>Orchesellinae</taxon>
        <taxon>Orchesella</taxon>
    </lineage>
</organism>
<proteinExistence type="predicted"/>
<gene>
    <name evidence="2" type="ORF">Ocin01_20249</name>
</gene>
<reference evidence="2 3" key="1">
    <citation type="journal article" date="2016" name="Genome Biol. Evol.">
        <title>Gene Family Evolution Reflects Adaptation to Soil Environmental Stressors in the Genome of the Collembolan Orchesella cincta.</title>
        <authorList>
            <person name="Faddeeva-Vakhrusheva A."/>
            <person name="Derks M.F."/>
            <person name="Anvar S.Y."/>
            <person name="Agamennone V."/>
            <person name="Suring W."/>
            <person name="Smit S."/>
            <person name="van Straalen N.M."/>
            <person name="Roelofs D."/>
        </authorList>
    </citation>
    <scope>NUCLEOTIDE SEQUENCE [LARGE SCALE GENOMIC DNA]</scope>
    <source>
        <tissue evidence="2">Mixed pool</tissue>
    </source>
</reference>
<evidence type="ECO:0000313" key="3">
    <source>
        <dbReference type="Proteomes" id="UP000094527"/>
    </source>
</evidence>
<dbReference type="Gene3D" id="3.40.50.10980">
    <property type="entry name" value="Nibrin, BRCT2 domain"/>
    <property type="match status" value="1"/>
</dbReference>
<name>A0A1D2M0A7_ORCCI</name>
<protein>
    <submittedName>
        <fullName evidence="2">Nibrin</fullName>
    </submittedName>
</protein>
<sequence length="115" mass="13076">GDAKLIAEVREEDILLGNHIIIEYPKSIEDAMNDPISRQIIERYKSGNKRFLTTKQIVLAVIFCSTEYFCDPDRSDHHDADDSDGDDDYVDAEDHTDNADVNSTPPQRFLYIACP</sequence>
<dbReference type="OrthoDB" id="552194at2759"/>
<dbReference type="InterPro" id="IPR043014">
    <property type="entry name" value="Nibrin_BRCT2_sf"/>
</dbReference>